<dbReference type="PIRSF" id="PIRSF025007">
    <property type="entry name" value="Sec15"/>
    <property type="match status" value="1"/>
</dbReference>
<comment type="similarity">
    <text evidence="1 5">Belongs to the SEC15 family.</text>
</comment>
<dbReference type="PhylomeDB" id="A7TQS9"/>
<dbReference type="GeneID" id="5543448"/>
<reference evidence="9 10" key="1">
    <citation type="journal article" date="2007" name="Proc. Natl. Acad. Sci. U.S.A.">
        <title>Independent sorting-out of thousands of duplicated gene pairs in two yeast species descended from a whole-genome duplication.</title>
        <authorList>
            <person name="Scannell D.R."/>
            <person name="Frank A.C."/>
            <person name="Conant G.C."/>
            <person name="Byrne K.P."/>
            <person name="Woolfit M."/>
            <person name="Wolfe K.H."/>
        </authorList>
    </citation>
    <scope>NUCLEOTIDE SEQUENCE [LARGE SCALE GENOMIC DNA]</scope>
    <source>
        <strain evidence="10">ATCC 22028 / DSM 70294 / BCRC 21397 / CBS 2163 / NBRC 10782 / NRRL Y-8283 / UCD 57-17</strain>
    </source>
</reference>
<dbReference type="InterPro" id="IPR046361">
    <property type="entry name" value="EXOC6/Sec15_C"/>
</dbReference>
<dbReference type="InterPro" id="IPR042044">
    <property type="entry name" value="EXOC6PINT-1/Sec15/Tip20_C_dom2"/>
</dbReference>
<dbReference type="GO" id="GO:0031267">
    <property type="term" value="F:small GTPase binding"/>
    <property type="evidence" value="ECO:0007669"/>
    <property type="project" value="EnsemblFungi"/>
</dbReference>
<keyword evidence="10" id="KW-1185">Reference proteome</keyword>
<protein>
    <recommendedName>
        <fullName evidence="5">Exocyst complex component SEC15</fullName>
    </recommendedName>
</protein>
<evidence type="ECO:0000256" key="4">
    <source>
        <dbReference type="ARBA" id="ARBA00023054"/>
    </source>
</evidence>
<dbReference type="InterPro" id="IPR048359">
    <property type="entry name" value="EXOC6_Sec15_N"/>
</dbReference>
<evidence type="ECO:0000256" key="3">
    <source>
        <dbReference type="ARBA" id="ARBA00022483"/>
    </source>
</evidence>
<feature type="domain" description="Exocyst complex subunit EXOC6/Sec15 C-terminal" evidence="7">
    <location>
        <begin position="462"/>
        <end position="844"/>
    </location>
</feature>
<keyword evidence="3 5" id="KW-0268">Exocytosis</keyword>
<feature type="compositionally biased region" description="Polar residues" evidence="6">
    <location>
        <begin position="777"/>
        <end position="787"/>
    </location>
</feature>
<dbReference type="InterPro" id="IPR042045">
    <property type="entry name" value="EXOC6/Sec15_C_dom1"/>
</dbReference>
<dbReference type="GO" id="GO:0090522">
    <property type="term" value="P:vesicle tethering involved in exocytosis"/>
    <property type="evidence" value="ECO:0007669"/>
    <property type="project" value="UniProtKB-UniRule"/>
</dbReference>
<dbReference type="OrthoDB" id="10267033at2759"/>
<dbReference type="eggNOG" id="KOG2176">
    <property type="taxonomic scope" value="Eukaryota"/>
</dbReference>
<evidence type="ECO:0000313" key="10">
    <source>
        <dbReference type="Proteomes" id="UP000000267"/>
    </source>
</evidence>
<feature type="domain" description="Exocyst complex component EXOC6/Sec15 N-terminal" evidence="8">
    <location>
        <begin position="81"/>
        <end position="257"/>
    </location>
</feature>
<dbReference type="Proteomes" id="UP000000267">
    <property type="component" value="Unassembled WGS sequence"/>
</dbReference>
<evidence type="ECO:0000259" key="8">
    <source>
        <dbReference type="Pfam" id="PF20651"/>
    </source>
</evidence>
<dbReference type="RefSeq" id="XP_001643236.1">
    <property type="nucleotide sequence ID" value="XM_001643186.1"/>
</dbReference>
<feature type="compositionally biased region" description="Low complexity" evidence="6">
    <location>
        <begin position="853"/>
        <end position="867"/>
    </location>
</feature>
<organism evidence="10">
    <name type="scientific">Vanderwaltozyma polyspora (strain ATCC 22028 / DSM 70294 / BCRC 21397 / CBS 2163 / NBRC 10782 / NRRL Y-8283 / UCD 57-17)</name>
    <name type="common">Kluyveromyces polysporus</name>
    <dbReference type="NCBI Taxonomy" id="436907"/>
    <lineage>
        <taxon>Eukaryota</taxon>
        <taxon>Fungi</taxon>
        <taxon>Dikarya</taxon>
        <taxon>Ascomycota</taxon>
        <taxon>Saccharomycotina</taxon>
        <taxon>Saccharomycetes</taxon>
        <taxon>Saccharomycetales</taxon>
        <taxon>Saccharomycetaceae</taxon>
        <taxon>Vanderwaltozyma</taxon>
    </lineage>
</organism>
<dbReference type="GO" id="GO:0006893">
    <property type="term" value="P:Golgi to plasma membrane transport"/>
    <property type="evidence" value="ECO:0007669"/>
    <property type="project" value="EnsemblFungi"/>
</dbReference>
<dbReference type="GO" id="GO:0005935">
    <property type="term" value="C:cellular bud neck"/>
    <property type="evidence" value="ECO:0007669"/>
    <property type="project" value="EnsemblFungi"/>
</dbReference>
<dbReference type="InParanoid" id="A7TQS9"/>
<feature type="region of interest" description="Disordered" evidence="6">
    <location>
        <begin position="842"/>
        <end position="875"/>
    </location>
</feature>
<evidence type="ECO:0000256" key="6">
    <source>
        <dbReference type="SAM" id="MobiDB-lite"/>
    </source>
</evidence>
<dbReference type="HOGENOM" id="CLU_009437_1_0_1"/>
<evidence type="ECO:0000256" key="2">
    <source>
        <dbReference type="ARBA" id="ARBA00022448"/>
    </source>
</evidence>
<dbReference type="Pfam" id="PF20651">
    <property type="entry name" value="EXOC6_Sec15_N"/>
    <property type="match status" value="1"/>
</dbReference>
<dbReference type="FunCoup" id="A7TQS9">
    <property type="interactions" value="559"/>
</dbReference>
<comment type="function">
    <text evidence="5">Component of the exocyst complex involved in the docking of exocytic vesicles with fusion sites on the plasma membrane.</text>
</comment>
<dbReference type="GO" id="GO:0006886">
    <property type="term" value="P:intracellular protein transport"/>
    <property type="evidence" value="ECO:0007669"/>
    <property type="project" value="InterPro"/>
</dbReference>
<keyword evidence="4" id="KW-0175">Coiled coil</keyword>
<evidence type="ECO:0000256" key="1">
    <source>
        <dbReference type="ARBA" id="ARBA00007944"/>
    </source>
</evidence>
<gene>
    <name evidence="9" type="ORF">Kpol_460p13</name>
</gene>
<dbReference type="GO" id="GO:0005934">
    <property type="term" value="C:cellular bud tip"/>
    <property type="evidence" value="ECO:0007669"/>
    <property type="project" value="EnsemblFungi"/>
</dbReference>
<dbReference type="InterPro" id="IPR007225">
    <property type="entry name" value="EXOC6/Sec15"/>
</dbReference>
<dbReference type="Pfam" id="PF04091">
    <property type="entry name" value="Sec15_C"/>
    <property type="match status" value="1"/>
</dbReference>
<keyword evidence="2 5" id="KW-0813">Transport</keyword>
<dbReference type="GO" id="GO:0000131">
    <property type="term" value="C:incipient cellular bud site"/>
    <property type="evidence" value="ECO:0007669"/>
    <property type="project" value="EnsemblFungi"/>
</dbReference>
<accession>A7TQS9</accession>
<dbReference type="EMBL" id="DS480463">
    <property type="protein sequence ID" value="EDO15378.1"/>
    <property type="molecule type" value="Genomic_DNA"/>
</dbReference>
<feature type="region of interest" description="Disordered" evidence="6">
    <location>
        <begin position="764"/>
        <end position="787"/>
    </location>
</feature>
<dbReference type="PANTHER" id="PTHR12702">
    <property type="entry name" value="SEC15"/>
    <property type="match status" value="1"/>
</dbReference>
<evidence type="ECO:0000256" key="5">
    <source>
        <dbReference type="PIRNR" id="PIRNR025007"/>
    </source>
</evidence>
<dbReference type="PANTHER" id="PTHR12702:SF0">
    <property type="entry name" value="EXOCYST COMPLEX COMPONENT 6"/>
    <property type="match status" value="1"/>
</dbReference>
<sequence>MELESQSALTQEFQKLLLNTNSSSKRGLEGNKKNKTSTSNENGGLIIEEDLFQLDTETFDKWVPLIRKAVERDELNPVVDELYNSIDENFQGLENQILQESQINDKMKISIGQISTIQGIIEGSLTKEIVDLQEHLSLSTNDVIRKKQIYVNNKKTSLKISETTIVISKVLRILELANNCQELIVEKDFFKALQNLDNLEKIYLQEFKNYNFQFLKELYDSIPFLKSSIKDECINLIRNSFNLNLGKNLSKVGDSFFKVYRYELLPKWLETRDSMKLGNFNFNSPIEISLREQSTLEKLDLRLFFHLDEFHDSILIFKSLDKLDYLFTELTNEYAFRKNKIIYPLSWKKSPHSIAADPLNNNPINDEFSQQISVEFLKEYFLKILGFLLYDINLNRETDYIIVNNNLNATNEFWDGLMHRLIPYLKQFINHNLNTDEELVEFKDFMCIYISILENYALNTEPLYNCLVSVFEKYCHLAVESFRSEFEILLNDDDFMPLTIQDRSLYEKVIKICWMKEDDEVLSDNQNLSEFSVTLPFSPLYPMTCTLIKKTYSKLTAFISNHFRHELHRLNSILVKTVDSLFNNVVNQKIRDKLDTTSREEIAQILINLDYFIIAANEFSKLMARENIMQNPDIEIRLSSIKQYEDSRKYAESKLITLIDTKISDILETVSLDWESNDLRDDPDFSIVDIAQFLEMMFSSTLMNLPYSVQTLLIFREFDSLTTKFLEMLLNETPDHITKESVMNFEVDMNYLKRIIPRIFPSEDEDYEDSLHPPQTPVSQTNFSSPSSSLIENNIKSLEATFTDLNQCIDLLKSGSFEEYSDPEIRMRKYARIRPEDATQLLKKVQAPPPIISSPNTSSSSHGSSSPREALNGRRIAKFFNRT</sequence>
<dbReference type="Gene3D" id="1.20.58.670">
    <property type="entry name" value="Dsl1p vesicle tethering complex, Tip20p subunit, domain D"/>
    <property type="match status" value="1"/>
</dbReference>
<dbReference type="OMA" id="NAVMGIN"/>
<name>A7TQS9_VANPO</name>
<dbReference type="KEGG" id="vpo:Kpol_460p13"/>
<dbReference type="GO" id="GO:0016020">
    <property type="term" value="C:membrane"/>
    <property type="evidence" value="ECO:0007669"/>
    <property type="project" value="TreeGrafter"/>
</dbReference>
<proteinExistence type="inferred from homology"/>
<dbReference type="GO" id="GO:0000145">
    <property type="term" value="C:exocyst"/>
    <property type="evidence" value="ECO:0007669"/>
    <property type="project" value="UniProtKB-UniRule"/>
</dbReference>
<dbReference type="Gene3D" id="1.10.357.30">
    <property type="entry name" value="Exocyst complex subunit Sec15 C-terminal domain, N-terminal subdomain"/>
    <property type="match status" value="1"/>
</dbReference>
<dbReference type="STRING" id="436907.A7TQS9"/>
<evidence type="ECO:0000313" key="9">
    <source>
        <dbReference type="EMBL" id="EDO15378.1"/>
    </source>
</evidence>
<evidence type="ECO:0000259" key="7">
    <source>
        <dbReference type="Pfam" id="PF04091"/>
    </source>
</evidence>
<dbReference type="AlphaFoldDB" id="A7TQS9"/>